<dbReference type="OrthoDB" id="4261376at2"/>
<organism evidence="2 3">
    <name type="scientific">Streptomyces marincola</name>
    <dbReference type="NCBI Taxonomy" id="2878388"/>
    <lineage>
        <taxon>Bacteria</taxon>
        <taxon>Bacillati</taxon>
        <taxon>Actinomycetota</taxon>
        <taxon>Actinomycetes</taxon>
        <taxon>Kitasatosporales</taxon>
        <taxon>Streptomycetaceae</taxon>
        <taxon>Streptomyces</taxon>
    </lineage>
</organism>
<feature type="region of interest" description="Disordered" evidence="1">
    <location>
        <begin position="47"/>
        <end position="69"/>
    </location>
</feature>
<dbReference type="Proteomes" id="UP000194218">
    <property type="component" value="Chromosome"/>
</dbReference>
<reference evidence="2 3" key="1">
    <citation type="submission" date="2017-05" db="EMBL/GenBank/DDBJ databases">
        <title>Complete genome sequence of Streptomyces sp. SCSIO 03032 revealed the diverse biosynthetic pathways for its bioactive secondary metabolites.</title>
        <authorList>
            <person name="Ma L."/>
            <person name="Zhu Y."/>
            <person name="Zhang W."/>
            <person name="Zhang G."/>
            <person name="Tian X."/>
            <person name="Zhang S."/>
            <person name="Zhang C."/>
        </authorList>
    </citation>
    <scope>NUCLEOTIDE SEQUENCE [LARGE SCALE GENOMIC DNA]</scope>
    <source>
        <strain evidence="2 3">SCSIO 03032</strain>
    </source>
</reference>
<evidence type="ECO:0000313" key="2">
    <source>
        <dbReference type="EMBL" id="ARQ69525.1"/>
    </source>
</evidence>
<accession>A0A1W7CXS9</accession>
<proteinExistence type="predicted"/>
<dbReference type="KEGG" id="smao:CAG99_12195"/>
<protein>
    <submittedName>
        <fullName evidence="2">Uncharacterized protein</fullName>
    </submittedName>
</protein>
<evidence type="ECO:0000256" key="1">
    <source>
        <dbReference type="SAM" id="MobiDB-lite"/>
    </source>
</evidence>
<keyword evidence="3" id="KW-1185">Reference proteome</keyword>
<dbReference type="AlphaFoldDB" id="A0A1W7CXS9"/>
<sequence>MSTDRCPAPDCARTEDPGGPAPGLCQDCRERAGAALVELPAVHSALAMPHTGGSARARERVSGTRGRSAPLRGSAIEARAQALSLLASWSGLVAAGRGLPAPRREPGPLAAFLLGHLDWLAVHPAAGDFAAELAAVLRAARRAAGRDAPVAELGPCVHPGCSATIAGLPDGGAGCPAGHRWGPGQLLLLVHRMRPGGERPAAVAGARRVAA</sequence>
<name>A0A1W7CXS9_9ACTN</name>
<gene>
    <name evidence="2" type="ORF">CAG99_12195</name>
</gene>
<dbReference type="RefSeq" id="WP_086159329.1">
    <property type="nucleotide sequence ID" value="NZ_CP021121.1"/>
</dbReference>
<feature type="region of interest" description="Disordered" evidence="1">
    <location>
        <begin position="1"/>
        <end position="22"/>
    </location>
</feature>
<evidence type="ECO:0000313" key="3">
    <source>
        <dbReference type="Proteomes" id="UP000194218"/>
    </source>
</evidence>
<dbReference type="EMBL" id="CP021121">
    <property type="protein sequence ID" value="ARQ69525.1"/>
    <property type="molecule type" value="Genomic_DNA"/>
</dbReference>